<evidence type="ECO:0000256" key="4">
    <source>
        <dbReference type="ARBA" id="ARBA00022968"/>
    </source>
</evidence>
<dbReference type="EMBL" id="JBDFQZ010000006">
    <property type="protein sequence ID" value="KAK9715906.1"/>
    <property type="molecule type" value="Genomic_DNA"/>
</dbReference>
<keyword evidence="5" id="KW-0333">Golgi apparatus</keyword>
<keyword evidence="6" id="KW-0812">Transmembrane</keyword>
<comment type="caution">
    <text evidence="8">The sequence shown here is derived from an EMBL/GenBank/DDBJ whole genome shotgun (WGS) entry which is preliminary data.</text>
</comment>
<feature type="domain" description="Exostosin GT47" evidence="7">
    <location>
        <begin position="154"/>
        <end position="432"/>
    </location>
</feature>
<feature type="transmembrane region" description="Helical" evidence="6">
    <location>
        <begin position="21"/>
        <end position="42"/>
    </location>
</feature>
<keyword evidence="4" id="KW-0735">Signal-anchor</keyword>
<dbReference type="GO" id="GO:0000139">
    <property type="term" value="C:Golgi membrane"/>
    <property type="evidence" value="ECO:0007669"/>
    <property type="project" value="UniProtKB-SubCell"/>
</dbReference>
<keyword evidence="6" id="KW-1133">Transmembrane helix</keyword>
<evidence type="ECO:0000256" key="6">
    <source>
        <dbReference type="SAM" id="Phobius"/>
    </source>
</evidence>
<reference evidence="8" key="1">
    <citation type="submission" date="2024-03" db="EMBL/GenBank/DDBJ databases">
        <title>WGS assembly of Saponaria officinalis var. Norfolk2.</title>
        <authorList>
            <person name="Jenkins J."/>
            <person name="Shu S."/>
            <person name="Grimwood J."/>
            <person name="Barry K."/>
            <person name="Goodstein D."/>
            <person name="Schmutz J."/>
            <person name="Leebens-Mack J."/>
            <person name="Osbourn A."/>
        </authorList>
    </citation>
    <scope>NUCLEOTIDE SEQUENCE [LARGE SCALE GENOMIC DNA]</scope>
    <source>
        <strain evidence="8">JIC</strain>
    </source>
</reference>
<comment type="subcellular location">
    <subcellularLocation>
        <location evidence="1">Golgi apparatus membrane</location>
        <topology evidence="1">Single-pass type II membrane protein</topology>
    </subcellularLocation>
</comment>
<dbReference type="Pfam" id="PF03016">
    <property type="entry name" value="Exostosin_GT47"/>
    <property type="match status" value="1"/>
</dbReference>
<comment type="similarity">
    <text evidence="2">Belongs to the glycosyltransferase 47 family.</text>
</comment>
<accession>A0AAW1K8D5</accession>
<keyword evidence="9" id="KW-1185">Reference proteome</keyword>
<evidence type="ECO:0000256" key="2">
    <source>
        <dbReference type="ARBA" id="ARBA00010271"/>
    </source>
</evidence>
<dbReference type="InterPro" id="IPR040911">
    <property type="entry name" value="Exostosin_GT47"/>
</dbReference>
<dbReference type="InterPro" id="IPR004263">
    <property type="entry name" value="Exostosin"/>
</dbReference>
<evidence type="ECO:0000313" key="8">
    <source>
        <dbReference type="EMBL" id="KAK9715906.1"/>
    </source>
</evidence>
<sequence>MVPWRLRRCWNHLLCRKPPPLSMVPITLACVTTFLVLLYISFTTNNFVLHKNNNSSPTLPGFKQQQHELIISHELIINNNNIIPTHNEESSSTSNNISRTINDDHEDGPLFFNDTTSLPLLTLPLTIGSSIDKHVHDDNVYHDKEIFLQNYEEMKKNLKIYIYPHDKNDPFASSLLPVYTPEPGGNYASESYFKNVLFKSRFVTTNPSEADLFFLPFSIASLRHDRRVGVGGLQDFIKDYMTSVIQIYPYWNRTDGADHFYVACHSIGRMAMEKVGFVKSNAIQVVCSSSYFLANYYAHKDVCFPQIWPRHDEPLDLGLSKRKRLAFFAGAVNSPIRKEVLKAWQNDTSIFVHSGRMKAPYSEQLLGSKYCLHVKGFEVNTARIGDALFYGCVPVILADYYDLPFMDIVNWKSFSVIVTSSDISNLKKILTNISSKEYSKLQANVLKVRKHFQWNKSAVDFDAFYMVLYELWLRRSSIRLISTI</sequence>
<dbReference type="GO" id="GO:0016757">
    <property type="term" value="F:glycosyltransferase activity"/>
    <property type="evidence" value="ECO:0007669"/>
    <property type="project" value="UniProtKB-KW"/>
</dbReference>
<dbReference type="Proteomes" id="UP001443914">
    <property type="component" value="Unassembled WGS sequence"/>
</dbReference>
<keyword evidence="3" id="KW-0808">Transferase</keyword>
<gene>
    <name evidence="8" type="ORF">RND81_06G197900</name>
</gene>
<dbReference type="PANTHER" id="PTHR11062">
    <property type="entry name" value="EXOSTOSIN HEPARAN SULFATE GLYCOSYLTRANSFERASE -RELATED"/>
    <property type="match status" value="1"/>
</dbReference>
<evidence type="ECO:0000313" key="9">
    <source>
        <dbReference type="Proteomes" id="UP001443914"/>
    </source>
</evidence>
<protein>
    <recommendedName>
        <fullName evidence="7">Exostosin GT47 domain-containing protein</fullName>
    </recommendedName>
</protein>
<keyword evidence="6" id="KW-0472">Membrane</keyword>
<evidence type="ECO:0000256" key="3">
    <source>
        <dbReference type="ARBA" id="ARBA00022676"/>
    </source>
</evidence>
<organism evidence="8 9">
    <name type="scientific">Saponaria officinalis</name>
    <name type="common">Common soapwort</name>
    <name type="synonym">Lychnis saponaria</name>
    <dbReference type="NCBI Taxonomy" id="3572"/>
    <lineage>
        <taxon>Eukaryota</taxon>
        <taxon>Viridiplantae</taxon>
        <taxon>Streptophyta</taxon>
        <taxon>Embryophyta</taxon>
        <taxon>Tracheophyta</taxon>
        <taxon>Spermatophyta</taxon>
        <taxon>Magnoliopsida</taxon>
        <taxon>eudicotyledons</taxon>
        <taxon>Gunneridae</taxon>
        <taxon>Pentapetalae</taxon>
        <taxon>Caryophyllales</taxon>
        <taxon>Caryophyllaceae</taxon>
        <taxon>Caryophylleae</taxon>
        <taxon>Saponaria</taxon>
    </lineage>
</organism>
<dbReference type="PROSITE" id="PS51257">
    <property type="entry name" value="PROKAR_LIPOPROTEIN"/>
    <property type="match status" value="1"/>
</dbReference>
<evidence type="ECO:0000259" key="7">
    <source>
        <dbReference type="Pfam" id="PF03016"/>
    </source>
</evidence>
<proteinExistence type="inferred from homology"/>
<evidence type="ECO:0000256" key="5">
    <source>
        <dbReference type="ARBA" id="ARBA00023034"/>
    </source>
</evidence>
<dbReference type="AlphaFoldDB" id="A0AAW1K8D5"/>
<evidence type="ECO:0000256" key="1">
    <source>
        <dbReference type="ARBA" id="ARBA00004323"/>
    </source>
</evidence>
<name>A0AAW1K8D5_SAPOF</name>
<keyword evidence="3" id="KW-0328">Glycosyltransferase</keyword>
<dbReference type="PANTHER" id="PTHR11062:SF95">
    <property type="entry name" value="EXOSTOSIN GT47 DOMAIN-CONTAINING PROTEIN"/>
    <property type="match status" value="1"/>
</dbReference>